<name>A0A7D9J7W6_PARCT</name>
<protein>
    <submittedName>
        <fullName evidence="1">Uncharacterized protein</fullName>
    </submittedName>
</protein>
<reference evidence="1" key="1">
    <citation type="submission" date="2020-04" db="EMBL/GenBank/DDBJ databases">
        <authorList>
            <person name="Alioto T."/>
            <person name="Alioto T."/>
            <person name="Gomez Garrido J."/>
        </authorList>
    </citation>
    <scope>NUCLEOTIDE SEQUENCE</scope>
    <source>
        <strain evidence="1">A484AB</strain>
    </source>
</reference>
<dbReference type="EMBL" id="CACRXK020012643">
    <property type="protein sequence ID" value="CAB4023725.1"/>
    <property type="molecule type" value="Genomic_DNA"/>
</dbReference>
<gene>
    <name evidence="1" type="ORF">PACLA_8A001443</name>
</gene>
<accession>A0A7D9J7W6</accession>
<dbReference type="AlphaFoldDB" id="A0A7D9J7W6"/>
<organism evidence="1 2">
    <name type="scientific">Paramuricea clavata</name>
    <name type="common">Red gorgonian</name>
    <name type="synonym">Violescent sea-whip</name>
    <dbReference type="NCBI Taxonomy" id="317549"/>
    <lineage>
        <taxon>Eukaryota</taxon>
        <taxon>Metazoa</taxon>
        <taxon>Cnidaria</taxon>
        <taxon>Anthozoa</taxon>
        <taxon>Octocorallia</taxon>
        <taxon>Malacalcyonacea</taxon>
        <taxon>Plexauridae</taxon>
        <taxon>Paramuricea</taxon>
    </lineage>
</organism>
<dbReference type="Proteomes" id="UP001152795">
    <property type="component" value="Unassembled WGS sequence"/>
</dbReference>
<keyword evidence="2" id="KW-1185">Reference proteome</keyword>
<proteinExistence type="predicted"/>
<comment type="caution">
    <text evidence="1">The sequence shown here is derived from an EMBL/GenBank/DDBJ whole genome shotgun (WGS) entry which is preliminary data.</text>
</comment>
<sequence>MIKKQVANLSDKALAKIECEDTNSTILILSHKVTQLKHDYMELHSKTRALNKTINYTTSATVQRALNELNNVKETQRVIQKKLEAFTHLNDTAEDYLNLGKEVKKLATQVNQNITHLEEKIIVENGNEPLTRTHQRSSQTFWLLKTDWMNLRTKLGKELLMAFECRA</sequence>
<evidence type="ECO:0000313" key="1">
    <source>
        <dbReference type="EMBL" id="CAB4023725.1"/>
    </source>
</evidence>
<evidence type="ECO:0000313" key="2">
    <source>
        <dbReference type="Proteomes" id="UP001152795"/>
    </source>
</evidence>